<dbReference type="EMBL" id="MTQA01000156">
    <property type="protein sequence ID" value="PNP76203.1"/>
    <property type="molecule type" value="Genomic_DNA"/>
</dbReference>
<proteinExistence type="inferred from homology"/>
<dbReference type="Pfam" id="PF02515">
    <property type="entry name" value="CoA_transf_3"/>
    <property type="match status" value="1"/>
</dbReference>
<reference evidence="2 3" key="1">
    <citation type="submission" date="2017-06" db="EMBL/GenBank/DDBJ databases">
        <title>Genome of Fusarium nygamai isolate CS10214.</title>
        <authorList>
            <person name="Gardiner D.M."/>
            <person name="Obanor F."/>
            <person name="Kazan K."/>
        </authorList>
    </citation>
    <scope>NUCLEOTIDE SEQUENCE [LARGE SCALE GENOMIC DNA]</scope>
    <source>
        <strain evidence="2 3">CS10214</strain>
    </source>
</reference>
<comment type="caution">
    <text evidence="2">The sequence shown here is derived from an EMBL/GenBank/DDBJ whole genome shotgun (WGS) entry which is preliminary data.</text>
</comment>
<name>A0A2K0W1P7_GIBNY</name>
<sequence length="573" mass="63654">MTKLYSVPQQTQSILEDGIFRNPRLAHNIPDGAAEIAAKYVKLQGNHQPSVPINWRFAESVSALKAYEGSVLSLLIKKKYGVDVGEIVIDTDLASLFFMTPIIAQIIGQDGKPKLFSPLDMANQSIIPNCDKHDMSSLYRGLATNIYGTRDGRYYHLHGSLNPSISLNALDLPAQDDEVTDFDVGVARIQERVGNFAAEEIDNLMNEKHRQAGCIPLSKEEYFSSPSGKANYDAGLYELTQVDEDLPPSWWPEHLSKPSSARRPLAGLKVVDLTRIIAGPSITRSLAEMGASVMRVTGPGVTDLSAVHHDLNWGKWNSCLDLNNPQDQEKLWGLIKEADVVVDGYRPGVLERRGFGRDSVFEAVRGRGRGIIYARENCYGWKGPWVHRSGWQQISDACCGISMGFGRAMGLDEPVTPVFPNADFCTGIIGCVGILHALILRAENGGSFGVDTALNYYSAWLAESVGTYPEPVWDDLWARYGKPVFRHYENMQKIFSRMLPLLYEKDGHVLFKPEFFEARKAKVSGATFIFPKPILQFPDKTVDLRYDVGTRGNGVDKPLWPKDLNAEIVTGED</sequence>
<dbReference type="GO" id="GO:0003824">
    <property type="term" value="F:catalytic activity"/>
    <property type="evidence" value="ECO:0007669"/>
    <property type="project" value="InterPro"/>
</dbReference>
<dbReference type="SUPFAM" id="SSF89796">
    <property type="entry name" value="CoA-transferase family III (CaiB/BaiF)"/>
    <property type="match status" value="2"/>
</dbReference>
<dbReference type="Gene3D" id="3.40.50.10540">
    <property type="entry name" value="Crotonobetainyl-coa:carnitine coa-transferase, domain 1"/>
    <property type="match status" value="1"/>
</dbReference>
<keyword evidence="3" id="KW-1185">Reference proteome</keyword>
<dbReference type="OrthoDB" id="2308815at2759"/>
<protein>
    <submittedName>
        <fullName evidence="2">Uncharacterized protein</fullName>
    </submittedName>
</protein>
<evidence type="ECO:0000313" key="3">
    <source>
        <dbReference type="Proteomes" id="UP000236664"/>
    </source>
</evidence>
<dbReference type="Proteomes" id="UP000236664">
    <property type="component" value="Unassembled WGS sequence"/>
</dbReference>
<dbReference type="InterPro" id="IPR052985">
    <property type="entry name" value="CoA-trans_III_biosynth/detox"/>
</dbReference>
<dbReference type="AlphaFoldDB" id="A0A2K0W1P7"/>
<accession>A0A2K0W1P7</accession>
<evidence type="ECO:0000256" key="1">
    <source>
        <dbReference type="ARBA" id="ARBA00008383"/>
    </source>
</evidence>
<dbReference type="PANTHER" id="PTHR48229:SF2">
    <property type="entry name" value="CAIB_BAIF FAMILY PROTEIN"/>
    <property type="match status" value="1"/>
</dbReference>
<evidence type="ECO:0000313" key="2">
    <source>
        <dbReference type="EMBL" id="PNP76203.1"/>
    </source>
</evidence>
<dbReference type="InterPro" id="IPR003673">
    <property type="entry name" value="CoA-Trfase_fam_III"/>
</dbReference>
<gene>
    <name evidence="2" type="ORF">FNYG_10492</name>
</gene>
<dbReference type="InterPro" id="IPR023606">
    <property type="entry name" value="CoA-Trfase_III_dom_1_sf"/>
</dbReference>
<comment type="similarity">
    <text evidence="1">Belongs to the CoA-transferase III family.</text>
</comment>
<organism evidence="2 3">
    <name type="scientific">Gibberella nygamai</name>
    <name type="common">Bean root rot disease fungus</name>
    <name type="synonym">Fusarium nygamai</name>
    <dbReference type="NCBI Taxonomy" id="42673"/>
    <lineage>
        <taxon>Eukaryota</taxon>
        <taxon>Fungi</taxon>
        <taxon>Dikarya</taxon>
        <taxon>Ascomycota</taxon>
        <taxon>Pezizomycotina</taxon>
        <taxon>Sordariomycetes</taxon>
        <taxon>Hypocreomycetidae</taxon>
        <taxon>Hypocreales</taxon>
        <taxon>Nectriaceae</taxon>
        <taxon>Fusarium</taxon>
        <taxon>Fusarium fujikuroi species complex</taxon>
    </lineage>
</organism>
<dbReference type="STRING" id="42673.A0A2K0W1P7"/>
<dbReference type="PANTHER" id="PTHR48229">
    <property type="entry name" value="CAIB/BAIF FAMILY ENZYME (AFU_ORTHOLOGUE AFUA_1G05360)-RELATED"/>
    <property type="match status" value="1"/>
</dbReference>